<dbReference type="InterPro" id="IPR012337">
    <property type="entry name" value="RNaseH-like_sf"/>
</dbReference>
<evidence type="ECO:0000259" key="1">
    <source>
        <dbReference type="Pfam" id="PF07727"/>
    </source>
</evidence>
<dbReference type="SUPFAM" id="SSF53098">
    <property type="entry name" value="Ribonuclease H-like"/>
    <property type="match status" value="1"/>
</dbReference>
<dbReference type="STRING" id="1128400.I2FQD0"/>
<reference evidence="2 3" key="1">
    <citation type="journal article" date="2012" name="Plant Cell">
        <title>Genome comparison of barley and maize smut fungi reveals targeted loss of RNA silencing components and species-specific presence of transposable elements.</title>
        <authorList>
            <person name="Laurie J.D."/>
            <person name="Ali S."/>
            <person name="Linning R."/>
            <person name="Mannhaupt G."/>
            <person name="Wong P."/>
            <person name="Gueldener U."/>
            <person name="Muensterkoetter M."/>
            <person name="Moore R."/>
            <person name="Kahmann R."/>
            <person name="Bakkeren G."/>
            <person name="Schirawski J."/>
        </authorList>
    </citation>
    <scope>NUCLEOTIDE SEQUENCE [LARGE SCALE GENOMIC DNA]</scope>
    <source>
        <strain evidence="3">Uh4875-4</strain>
    </source>
</reference>
<dbReference type="InterPro" id="IPR036397">
    <property type="entry name" value="RNaseH_sf"/>
</dbReference>
<feature type="domain" description="Reverse transcriptase Ty1/copia-type" evidence="1">
    <location>
        <begin position="574"/>
        <end position="622"/>
    </location>
</feature>
<dbReference type="AlphaFoldDB" id="I2FQD0"/>
<dbReference type="EMBL" id="CAGI01000141">
    <property type="protein sequence ID" value="CCF49123.1"/>
    <property type="molecule type" value="Genomic_DNA"/>
</dbReference>
<dbReference type="eggNOG" id="KOG0017">
    <property type="taxonomic scope" value="Eukaryota"/>
</dbReference>
<evidence type="ECO:0000313" key="2">
    <source>
        <dbReference type="EMBL" id="CCF49123.1"/>
    </source>
</evidence>
<dbReference type="GO" id="GO:0003676">
    <property type="term" value="F:nucleic acid binding"/>
    <property type="evidence" value="ECO:0007669"/>
    <property type="project" value="InterPro"/>
</dbReference>
<keyword evidence="3" id="KW-1185">Reference proteome</keyword>
<comment type="caution">
    <text evidence="2">The sequence shown here is derived from an EMBL/GenBank/DDBJ whole genome shotgun (WGS) entry which is preliminary data.</text>
</comment>
<organism evidence="2 3">
    <name type="scientific">Ustilago hordei</name>
    <name type="common">Barley covered smut fungus</name>
    <dbReference type="NCBI Taxonomy" id="120017"/>
    <lineage>
        <taxon>Eukaryota</taxon>
        <taxon>Fungi</taxon>
        <taxon>Dikarya</taxon>
        <taxon>Basidiomycota</taxon>
        <taxon>Ustilaginomycotina</taxon>
        <taxon>Ustilaginomycetes</taxon>
        <taxon>Ustilaginales</taxon>
        <taxon>Ustilaginaceae</taxon>
        <taxon>Ustilago</taxon>
    </lineage>
</organism>
<dbReference type="HOGENOM" id="CLU_337137_0_0_1"/>
<name>I2FQD0_USTHO</name>
<proteinExistence type="predicted"/>
<dbReference type="InterPro" id="IPR013103">
    <property type="entry name" value="RVT_2"/>
</dbReference>
<sequence length="845" mass="94229">MGETVSLLSFSPKMQCWEQMTYQDCLLVPNLVMNLIRTKSVTHAQGKVTFENQLVTVQDKHGHVICVPMSGNGYPAAAIMIWNDKMAKPAISLAFTATPSHMESTHGTHGKANLWHRRLAHPQHVKVPLELVSMDVMGPLHGTTTFAYVLIIHNAYSVRIATHRKPSEVVFDHGIKEVRVDQGVKVTASPTQQHSDNVFTEWAIQIIQKITRSILYDANVAKCWWPYAISQAAFIHNRLAGTMQGHVTPFELFYRKHPELCQIWHFGCIAYIILRGNTCTTCDDHVQEEPNDDATLYLPSYSHQRNSSSCSVSPNAPSYNWEWDHMMAEIEAAGEVVVDLNMIAADLEAKLDATPSEGGNSSLSQDQVLWNDLETVSLLRMLGSNIMTDIYDDVSVLGPTPAETLTQPSLLAFAATCLGTQALTFGNNHLDHMAFTVTVMNGTALIASGQQMHSANGILLEPLSLNKVKMHSANGILLEPLSLNKVKMHSANGILLEPLSLNKVKMHDNWDKWQEAIISEMASMKKMDVFELADTPNDGKLIGICWVFKLKLDTQQQATWYKACLVTQGYRLHVIQLDISMAFLNRKIDKDVYVQIPPTFKMNETNGKCYRLKKALYSLKQHVPSQSTRVGTSKELWQNSEWMMHGQPQHLQPKQSILSSHERETSQVLKSRPDIAFAIGRCARFVANPLGEHLAAAKWILRYLKGTTKACVQLVFLAPTNGGKQFCGSQDQYVPVLHSNSSGAHTITSDPQHFKRTKHIDIAHFFLRDKIASQWLTIAPVQSSKNLADIMTKPLAAPMIQHLCHSFGLTTSERHAGLRGGVEGHNPVTMLMGDAKMTRSEIGDN</sequence>
<dbReference type="Gene3D" id="3.30.420.10">
    <property type="entry name" value="Ribonuclease H-like superfamily/Ribonuclease H"/>
    <property type="match status" value="1"/>
</dbReference>
<dbReference type="CDD" id="cd09272">
    <property type="entry name" value="RNase_HI_RT_Ty1"/>
    <property type="match status" value="1"/>
</dbReference>
<protein>
    <recommendedName>
        <fullName evidence="1">Reverse transcriptase Ty1/copia-type domain-containing protein</fullName>
    </recommendedName>
</protein>
<dbReference type="PANTHER" id="PTHR11439">
    <property type="entry name" value="GAG-POL-RELATED RETROTRANSPOSON"/>
    <property type="match status" value="1"/>
</dbReference>
<dbReference type="Pfam" id="PF07727">
    <property type="entry name" value="RVT_2"/>
    <property type="match status" value="1"/>
</dbReference>
<dbReference type="PANTHER" id="PTHR11439:SF486">
    <property type="entry name" value="RLK (RECEPTOR-LIKE KINASE) PROTEIN, PUTATIVE-RELATED"/>
    <property type="match status" value="1"/>
</dbReference>
<gene>
    <name evidence="2" type="ORF">UHOR_08525</name>
</gene>
<accession>I2FQD0</accession>
<evidence type="ECO:0000313" key="3">
    <source>
        <dbReference type="Proteomes" id="UP000006174"/>
    </source>
</evidence>
<dbReference type="Proteomes" id="UP000006174">
    <property type="component" value="Unassembled WGS sequence"/>
</dbReference>